<reference evidence="2" key="1">
    <citation type="journal article" date="2015" name="Nature">
        <title>Complex archaea that bridge the gap between prokaryotes and eukaryotes.</title>
        <authorList>
            <person name="Spang A."/>
            <person name="Saw J.H."/>
            <person name="Jorgensen S.L."/>
            <person name="Zaremba-Niedzwiedzka K."/>
            <person name="Martijn J."/>
            <person name="Lind A.E."/>
            <person name="van Eijk R."/>
            <person name="Schleper C."/>
            <person name="Guy L."/>
            <person name="Ettema T.J."/>
        </authorList>
    </citation>
    <scope>NUCLEOTIDE SEQUENCE</scope>
</reference>
<comment type="caution">
    <text evidence="2">The sequence shown here is derived from an EMBL/GenBank/DDBJ whole genome shotgun (WGS) entry which is preliminary data.</text>
</comment>
<dbReference type="EMBL" id="LAZR01013739">
    <property type="protein sequence ID" value="KKM20573.1"/>
    <property type="molecule type" value="Genomic_DNA"/>
</dbReference>
<evidence type="ECO:0000313" key="2">
    <source>
        <dbReference type="EMBL" id="KKM20573.1"/>
    </source>
</evidence>
<dbReference type="PROSITE" id="PS50157">
    <property type="entry name" value="ZINC_FINGER_C2H2_2"/>
    <property type="match status" value="1"/>
</dbReference>
<accession>A0A0F9KEP1</accession>
<proteinExistence type="predicted"/>
<name>A0A0F9KEP1_9ZZZZ</name>
<evidence type="ECO:0000259" key="1">
    <source>
        <dbReference type="PROSITE" id="PS50157"/>
    </source>
</evidence>
<gene>
    <name evidence="2" type="ORF">LCGC14_1644070</name>
</gene>
<protein>
    <recommendedName>
        <fullName evidence="1">C2H2-type domain-containing protein</fullName>
    </recommendedName>
</protein>
<dbReference type="InterPro" id="IPR013087">
    <property type="entry name" value="Znf_C2H2_type"/>
</dbReference>
<feature type="domain" description="C2H2-type" evidence="1">
    <location>
        <begin position="8"/>
        <end position="35"/>
    </location>
</feature>
<organism evidence="2">
    <name type="scientific">marine sediment metagenome</name>
    <dbReference type="NCBI Taxonomy" id="412755"/>
    <lineage>
        <taxon>unclassified sequences</taxon>
        <taxon>metagenomes</taxon>
        <taxon>ecological metagenomes</taxon>
    </lineage>
</organism>
<dbReference type="AlphaFoldDB" id="A0A0F9KEP1"/>
<sequence>MRVPNLPYYCIECGKDFVTQDQVFSHDCNKSEAKKHAIKFGQEVGVAVGLSE</sequence>